<evidence type="ECO:0000313" key="3">
    <source>
        <dbReference type="Proteomes" id="UP000789524"/>
    </source>
</evidence>
<keyword evidence="1" id="KW-0732">Signal</keyword>
<dbReference type="AlphaFoldDB" id="A0A8J2QP38"/>
<comment type="caution">
    <text evidence="2">The sequence shown here is derived from an EMBL/GenBank/DDBJ whole genome shotgun (WGS) entry which is preliminary data.</text>
</comment>
<feature type="chain" id="PRO_5035162016" evidence="1">
    <location>
        <begin position="23"/>
        <end position="67"/>
    </location>
</feature>
<sequence>MIFIKLSFITFLLLTVGLFVSGMRPPENSVHHFVKRSLAKDGEYVRAAYENAFEGPHRLRGVPGFLH</sequence>
<accession>A0A8J2QP38</accession>
<dbReference type="OrthoDB" id="7361594at2759"/>
<name>A0A8J2QP38_9NEOP</name>
<keyword evidence="3" id="KW-1185">Reference proteome</keyword>
<dbReference type="Proteomes" id="UP000789524">
    <property type="component" value="Unassembled WGS sequence"/>
</dbReference>
<proteinExistence type="predicted"/>
<organism evidence="2 3">
    <name type="scientific">Danaus chrysippus</name>
    <name type="common">African queen</name>
    <dbReference type="NCBI Taxonomy" id="151541"/>
    <lineage>
        <taxon>Eukaryota</taxon>
        <taxon>Metazoa</taxon>
        <taxon>Ecdysozoa</taxon>
        <taxon>Arthropoda</taxon>
        <taxon>Hexapoda</taxon>
        <taxon>Insecta</taxon>
        <taxon>Pterygota</taxon>
        <taxon>Neoptera</taxon>
        <taxon>Endopterygota</taxon>
        <taxon>Lepidoptera</taxon>
        <taxon>Glossata</taxon>
        <taxon>Ditrysia</taxon>
        <taxon>Papilionoidea</taxon>
        <taxon>Nymphalidae</taxon>
        <taxon>Danainae</taxon>
        <taxon>Danaini</taxon>
        <taxon>Danaina</taxon>
        <taxon>Danaus</taxon>
        <taxon>Anosia</taxon>
    </lineage>
</organism>
<evidence type="ECO:0000256" key="1">
    <source>
        <dbReference type="SAM" id="SignalP"/>
    </source>
</evidence>
<feature type="signal peptide" evidence="1">
    <location>
        <begin position="1"/>
        <end position="22"/>
    </location>
</feature>
<reference evidence="2" key="1">
    <citation type="submission" date="2021-09" db="EMBL/GenBank/DDBJ databases">
        <authorList>
            <person name="Martin H S."/>
        </authorList>
    </citation>
    <scope>NUCLEOTIDE SEQUENCE</scope>
</reference>
<evidence type="ECO:0000313" key="2">
    <source>
        <dbReference type="EMBL" id="CAG9564482.1"/>
    </source>
</evidence>
<gene>
    <name evidence="2" type="ORF">DCHRY22_LOCUS5474</name>
</gene>
<dbReference type="EMBL" id="CAKASE010000051">
    <property type="protein sequence ID" value="CAG9564482.1"/>
    <property type="molecule type" value="Genomic_DNA"/>
</dbReference>
<protein>
    <submittedName>
        <fullName evidence="2">(African queen) hypothetical protein</fullName>
    </submittedName>
</protein>